<evidence type="ECO:0000256" key="1">
    <source>
        <dbReference type="ARBA" id="ARBA00010443"/>
    </source>
</evidence>
<comment type="caution">
    <text evidence="5">The sequence shown here is derived from an EMBL/GenBank/DDBJ whole genome shotgun (WGS) entry which is preliminary data.</text>
</comment>
<gene>
    <name evidence="5" type="primary">glgD</name>
    <name evidence="5" type="ORF">CHL78_010285</name>
</gene>
<sequence length="376" mass="42759">MRNECMGIVNLTKKGEPRISKINATRPISSTPIAGRYRVIDFVLSNMVNSGIKNVGIYAKEKYRSLTDHLGSGKDWDLSRKKGGLFIFSPENTKYYNINASRNGDIYNLLANIDFIERGDEEYVLIAPSYMICNIDYSEALEYHKKSNNDITMIYKNINNADEDFKGNLTLDLDGNNRIISIGNNVGAFPRANISMETYIMKREDLIKCIYRIVSKGSHLFLEDFIIEELNNIKVGAYEHKGYLKCIDSIQSYFEISNDLLNRDVAKELLYSDRKIFTKEKNESPTIYTDTANVKNSFIATGCVIEGSVENSIIFRKVKVKKGSVIKNSIIMQNCTIEPSVELHNVVFDKNIFISEGKELKGDESYPIVIEKNISM</sequence>
<dbReference type="Gene3D" id="3.90.550.10">
    <property type="entry name" value="Spore Coat Polysaccharide Biosynthesis Protein SpsA, Chain A"/>
    <property type="match status" value="1"/>
</dbReference>
<keyword evidence="2" id="KW-0320">Glycogen biosynthesis</keyword>
<dbReference type="CDD" id="cd04651">
    <property type="entry name" value="LbH_G1P_AT_C"/>
    <property type="match status" value="1"/>
</dbReference>
<dbReference type="InterPro" id="IPR005835">
    <property type="entry name" value="NTP_transferase_dom"/>
</dbReference>
<dbReference type="Pfam" id="PF24894">
    <property type="entry name" value="Hexapep_GlmU"/>
    <property type="match status" value="1"/>
</dbReference>
<dbReference type="EMBL" id="NOJY02000015">
    <property type="protein sequence ID" value="RDY27175.1"/>
    <property type="molecule type" value="Genomic_DNA"/>
</dbReference>
<dbReference type="InterPro" id="IPR011004">
    <property type="entry name" value="Trimer_LpxA-like_sf"/>
</dbReference>
<dbReference type="GO" id="GO:0008878">
    <property type="term" value="F:glucose-1-phosphate adenylyltransferase activity"/>
    <property type="evidence" value="ECO:0007669"/>
    <property type="project" value="UniProtKB-EC"/>
</dbReference>
<evidence type="ECO:0000259" key="4">
    <source>
        <dbReference type="Pfam" id="PF24894"/>
    </source>
</evidence>
<name>A0A371J365_9FIRM</name>
<dbReference type="SUPFAM" id="SSF51161">
    <property type="entry name" value="Trimeric LpxA-like enzymes"/>
    <property type="match status" value="1"/>
</dbReference>
<dbReference type="InterPro" id="IPR056818">
    <property type="entry name" value="GlmU/GlgC-like_hexapep"/>
</dbReference>
<evidence type="ECO:0000259" key="3">
    <source>
        <dbReference type="Pfam" id="PF00483"/>
    </source>
</evidence>
<dbReference type="Gene3D" id="2.160.10.10">
    <property type="entry name" value="Hexapeptide repeat proteins"/>
    <property type="match status" value="1"/>
</dbReference>
<dbReference type="GO" id="GO:0005978">
    <property type="term" value="P:glycogen biosynthetic process"/>
    <property type="evidence" value="ECO:0007669"/>
    <property type="project" value="UniProtKB-KW"/>
</dbReference>
<dbReference type="InterPro" id="IPR011832">
    <property type="entry name" value="GlgDAde_trans"/>
</dbReference>
<keyword evidence="5" id="KW-0548">Nucleotidyltransferase</keyword>
<feature type="domain" description="Nucleotidyl transferase" evidence="3">
    <location>
        <begin position="31"/>
        <end position="260"/>
    </location>
</feature>
<dbReference type="InterPro" id="IPR029044">
    <property type="entry name" value="Nucleotide-diphossugar_trans"/>
</dbReference>
<organism evidence="5 6">
    <name type="scientific">Romboutsia weinsteinii</name>
    <dbReference type="NCBI Taxonomy" id="2020949"/>
    <lineage>
        <taxon>Bacteria</taxon>
        <taxon>Bacillati</taxon>
        <taxon>Bacillota</taxon>
        <taxon>Clostridia</taxon>
        <taxon>Peptostreptococcales</taxon>
        <taxon>Peptostreptococcaceae</taxon>
        <taxon>Romboutsia</taxon>
    </lineage>
</organism>
<dbReference type="Pfam" id="PF00483">
    <property type="entry name" value="NTP_transferase"/>
    <property type="match status" value="1"/>
</dbReference>
<dbReference type="InterPro" id="IPR011831">
    <property type="entry name" value="ADP-Glc_PPase"/>
</dbReference>
<dbReference type="NCBIfam" id="TIGR02092">
    <property type="entry name" value="glgD"/>
    <property type="match status" value="1"/>
</dbReference>
<dbReference type="CDD" id="cd02508">
    <property type="entry name" value="ADP_Glucose_PP"/>
    <property type="match status" value="1"/>
</dbReference>
<dbReference type="AlphaFoldDB" id="A0A371J365"/>
<evidence type="ECO:0000256" key="2">
    <source>
        <dbReference type="ARBA" id="ARBA00023056"/>
    </source>
</evidence>
<proteinExistence type="inferred from homology"/>
<protein>
    <submittedName>
        <fullName evidence="5">Glucose-1-phosphate adenylyltransferase subunit GlgD</fullName>
        <ecNumber evidence="5">2.7.7.27</ecNumber>
    </submittedName>
</protein>
<dbReference type="Proteomes" id="UP000215694">
    <property type="component" value="Unassembled WGS sequence"/>
</dbReference>
<evidence type="ECO:0000313" key="6">
    <source>
        <dbReference type="Proteomes" id="UP000215694"/>
    </source>
</evidence>
<reference evidence="5 6" key="1">
    <citation type="journal article" date="2017" name="Genome Announc.">
        <title>Draft Genome Sequence of Romboutsia weinsteinii sp. nov. Strain CCRI-19649(T) Isolated from Surface Water.</title>
        <authorList>
            <person name="Maheux A.F."/>
            <person name="Boudreau D.K."/>
            <person name="Berube E."/>
            <person name="Boissinot M."/>
            <person name="Cantin P."/>
            <person name="Raymond F."/>
            <person name="Corbeil J."/>
            <person name="Omar R.F."/>
            <person name="Bergeron M.G."/>
        </authorList>
    </citation>
    <scope>NUCLEOTIDE SEQUENCE [LARGE SCALE GENOMIC DNA]</scope>
    <source>
        <strain evidence="5 6">CCRI-19649</strain>
    </source>
</reference>
<dbReference type="SUPFAM" id="SSF53448">
    <property type="entry name" value="Nucleotide-diphospho-sugar transferases"/>
    <property type="match status" value="1"/>
</dbReference>
<feature type="domain" description="Glucose-1-phosphate adenylyltransferase/Bifunctional protein GlmU-like C-terminal hexapeptide" evidence="4">
    <location>
        <begin position="291"/>
        <end position="360"/>
    </location>
</feature>
<dbReference type="OrthoDB" id="9803871at2"/>
<keyword evidence="6" id="KW-1185">Reference proteome</keyword>
<comment type="similarity">
    <text evidence="1">Belongs to the bacterial/plant glucose-1-phosphate adenylyltransferase family.</text>
</comment>
<dbReference type="RefSeq" id="WP_116041451.1">
    <property type="nucleotide sequence ID" value="NZ_NOJY02000015.1"/>
</dbReference>
<evidence type="ECO:0000313" key="5">
    <source>
        <dbReference type="EMBL" id="RDY27175.1"/>
    </source>
</evidence>
<dbReference type="EC" id="2.7.7.27" evidence="5"/>
<dbReference type="PANTHER" id="PTHR43523">
    <property type="entry name" value="GLUCOSE-1-PHOSPHATE ADENYLYLTRANSFERASE-RELATED"/>
    <property type="match status" value="1"/>
</dbReference>
<dbReference type="PANTHER" id="PTHR43523:SF6">
    <property type="entry name" value="GLYCOGEN BIOSYNTHESIS PROTEIN GLGD"/>
    <property type="match status" value="1"/>
</dbReference>
<keyword evidence="5" id="KW-0808">Transferase</keyword>
<accession>A0A371J365</accession>